<reference evidence="1 2" key="1">
    <citation type="submission" date="2016-01" db="EMBL/GenBank/DDBJ databases">
        <authorList>
            <person name="Oliw E.H."/>
        </authorList>
    </citation>
    <scope>NUCLEOTIDE SEQUENCE [LARGE SCALE GENOMIC DNA]</scope>
    <source>
        <strain evidence="1 2">MJR7757A</strain>
    </source>
</reference>
<organism evidence="1 2">
    <name type="scientific">Clostridium perfringens</name>
    <dbReference type="NCBI Taxonomy" id="1502"/>
    <lineage>
        <taxon>Bacteria</taxon>
        <taxon>Bacillati</taxon>
        <taxon>Bacillota</taxon>
        <taxon>Clostridia</taxon>
        <taxon>Eubacteriales</taxon>
        <taxon>Clostridiaceae</taxon>
        <taxon>Clostridium</taxon>
    </lineage>
</organism>
<proteinExistence type="predicted"/>
<gene>
    <name evidence="1" type="ORF">HMPREF3222_02595</name>
</gene>
<evidence type="ECO:0000313" key="2">
    <source>
        <dbReference type="Proteomes" id="UP000070646"/>
    </source>
</evidence>
<dbReference type="NCBIfam" id="NF006085">
    <property type="entry name" value="PRK08233.1"/>
    <property type="match status" value="1"/>
</dbReference>
<dbReference type="RefSeq" id="WP_060796495.1">
    <property type="nucleotide sequence ID" value="NZ_JBMKNJ010000027.1"/>
</dbReference>
<protein>
    <recommendedName>
        <fullName evidence="3">Uridine kinase</fullName>
    </recommendedName>
</protein>
<accession>A0A133MUV8</accession>
<sequence length="192" mass="22237">MIIINKTVIIAVSGVTASGKTTIINELKKNIKSAKSLHFDDYDFEGEVEDFYQWVINGADYNVWNLEPLKEDILKFKGDNEAQYILLDYPFAYKNNLIKPFIDCAIFINTPLDIAMARRVLRDMHSSTGDEIREDMSFYLKYARIAYEEMLNTILPNSDYVIDGSMQLAEIVKQIMDIIKINYEYKTKESKS</sequence>
<dbReference type="PATRIC" id="fig|1502.174.peg.2614"/>
<evidence type="ECO:0008006" key="3">
    <source>
        <dbReference type="Google" id="ProtNLM"/>
    </source>
</evidence>
<name>A0A133MUV8_CLOPF</name>
<dbReference type="Proteomes" id="UP000070646">
    <property type="component" value="Unassembled WGS sequence"/>
</dbReference>
<evidence type="ECO:0000313" key="1">
    <source>
        <dbReference type="EMBL" id="KXA07800.1"/>
    </source>
</evidence>
<dbReference type="AlphaFoldDB" id="A0A133MUV8"/>
<dbReference type="EMBL" id="LRPU01000155">
    <property type="protein sequence ID" value="KXA07800.1"/>
    <property type="molecule type" value="Genomic_DNA"/>
</dbReference>
<comment type="caution">
    <text evidence="1">The sequence shown here is derived from an EMBL/GenBank/DDBJ whole genome shotgun (WGS) entry which is preliminary data.</text>
</comment>
<dbReference type="Gene3D" id="3.40.50.300">
    <property type="entry name" value="P-loop containing nucleotide triphosphate hydrolases"/>
    <property type="match status" value="1"/>
</dbReference>
<dbReference type="InterPro" id="IPR027417">
    <property type="entry name" value="P-loop_NTPase"/>
</dbReference>
<dbReference type="SUPFAM" id="SSF52540">
    <property type="entry name" value="P-loop containing nucleoside triphosphate hydrolases"/>
    <property type="match status" value="1"/>
</dbReference>